<dbReference type="InterPro" id="IPR036366">
    <property type="entry name" value="PGBDSf"/>
</dbReference>
<reference evidence="2 3" key="1">
    <citation type="submission" date="2016-10" db="EMBL/GenBank/DDBJ databases">
        <authorList>
            <person name="de Groot N.N."/>
        </authorList>
    </citation>
    <scope>NUCLEOTIDE SEQUENCE [LARGE SCALE GENOMIC DNA]</scope>
    <source>
        <strain evidence="2 3">YAD2003</strain>
    </source>
</reference>
<feature type="chain" id="PRO_5010234753" description="Peptidoglycan binding domain-containing protein" evidence="1">
    <location>
        <begin position="29"/>
        <end position="147"/>
    </location>
</feature>
<name>A0A1H6IJU5_RUMFL</name>
<dbReference type="Proteomes" id="UP000183190">
    <property type="component" value="Unassembled WGS sequence"/>
</dbReference>
<protein>
    <recommendedName>
        <fullName evidence="4">Peptidoglycan binding domain-containing protein</fullName>
    </recommendedName>
</protein>
<accession>A0A1H6IJU5</accession>
<evidence type="ECO:0000313" key="3">
    <source>
        <dbReference type="Proteomes" id="UP000183190"/>
    </source>
</evidence>
<dbReference type="AlphaFoldDB" id="A0A1H6IJU5"/>
<dbReference type="RefSeq" id="WP_074714725.1">
    <property type="nucleotide sequence ID" value="NZ_FNWV01000002.1"/>
</dbReference>
<keyword evidence="1" id="KW-0732">Signal</keyword>
<feature type="signal peptide" evidence="1">
    <location>
        <begin position="1"/>
        <end position="28"/>
    </location>
</feature>
<sequence length="147" mass="16507">MNIIKKAFVVASAAVLCAAPLAPSVANSVSLFKNTAITASAEDKYTDKYWRFQTASRANGYYESWKSYSEVKWIQAAYNWILDNYTNNGGRSKIVVDGYYGPNTTAAVKYIQRTTFNNKKKGYTVGKIKEDGYCGKDTQAKIKKIFY</sequence>
<evidence type="ECO:0000256" key="1">
    <source>
        <dbReference type="SAM" id="SignalP"/>
    </source>
</evidence>
<gene>
    <name evidence="2" type="ORF">SAMN02910265_00957</name>
</gene>
<organism evidence="2 3">
    <name type="scientific">Ruminococcus flavefaciens</name>
    <dbReference type="NCBI Taxonomy" id="1265"/>
    <lineage>
        <taxon>Bacteria</taxon>
        <taxon>Bacillati</taxon>
        <taxon>Bacillota</taxon>
        <taxon>Clostridia</taxon>
        <taxon>Eubacteriales</taxon>
        <taxon>Oscillospiraceae</taxon>
        <taxon>Ruminococcus</taxon>
    </lineage>
</organism>
<evidence type="ECO:0008006" key="4">
    <source>
        <dbReference type="Google" id="ProtNLM"/>
    </source>
</evidence>
<dbReference type="EMBL" id="FNWV01000002">
    <property type="protein sequence ID" value="SEH48177.1"/>
    <property type="molecule type" value="Genomic_DNA"/>
</dbReference>
<dbReference type="OrthoDB" id="9794294at2"/>
<dbReference type="Gene3D" id="1.10.101.10">
    <property type="entry name" value="PGBD-like superfamily/PGBD"/>
    <property type="match status" value="1"/>
</dbReference>
<proteinExistence type="predicted"/>
<evidence type="ECO:0000313" key="2">
    <source>
        <dbReference type="EMBL" id="SEH48177.1"/>
    </source>
</evidence>